<gene>
    <name evidence="1" type="ORF">D477_013496</name>
</gene>
<dbReference type="OrthoDB" id="9882294at2"/>
<accession>N1V610</accession>
<evidence type="ECO:0000313" key="1">
    <source>
        <dbReference type="EMBL" id="EMY33683.1"/>
    </source>
</evidence>
<name>N1V610_9MICC</name>
<protein>
    <submittedName>
        <fullName evidence="1">Uncharacterized protein</fullName>
    </submittedName>
</protein>
<dbReference type="Proteomes" id="UP000010729">
    <property type="component" value="Unassembled WGS sequence"/>
</dbReference>
<comment type="caution">
    <text evidence="1">The sequence shown here is derived from an EMBL/GenBank/DDBJ whole genome shotgun (WGS) entry which is preliminary data.</text>
</comment>
<evidence type="ECO:0000313" key="2">
    <source>
        <dbReference type="Proteomes" id="UP000010729"/>
    </source>
</evidence>
<sequence>MPHESSMLQRFEPAEAALDASAAQEHQSAALEAEIRGLLGELEGKITRFTWLNSSAGVPQAQREENLHSLTFMQVALEDIAATVVGIAASSGAGGGTVAPEVELPSCS</sequence>
<dbReference type="RefSeq" id="WP_005269943.1">
    <property type="nucleotide sequence ID" value="NZ_ANPE02000159.1"/>
</dbReference>
<proteinExistence type="predicted"/>
<organism evidence="1 2">
    <name type="scientific">Arthrobacter crystallopoietes BAB-32</name>
    <dbReference type="NCBI Taxonomy" id="1246476"/>
    <lineage>
        <taxon>Bacteria</taxon>
        <taxon>Bacillati</taxon>
        <taxon>Actinomycetota</taxon>
        <taxon>Actinomycetes</taxon>
        <taxon>Micrococcales</taxon>
        <taxon>Micrococcaceae</taxon>
        <taxon>Crystallibacter</taxon>
    </lineage>
</organism>
<dbReference type="EMBL" id="ANPE02000159">
    <property type="protein sequence ID" value="EMY33683.1"/>
    <property type="molecule type" value="Genomic_DNA"/>
</dbReference>
<dbReference type="AlphaFoldDB" id="N1V610"/>
<keyword evidence="2" id="KW-1185">Reference proteome</keyword>
<reference evidence="1 2" key="1">
    <citation type="journal article" date="2013" name="Genome Announc.">
        <title>Draft Genome Sequence of Arthrobacter crystallopoietes Strain BAB-32, Revealing Genes for Bioremediation.</title>
        <authorList>
            <person name="Joshi M.N."/>
            <person name="Pandit A.S."/>
            <person name="Sharma A."/>
            <person name="Pandya R.V."/>
            <person name="Desai S.M."/>
            <person name="Saxena A.K."/>
            <person name="Bagatharia S.B."/>
        </authorList>
    </citation>
    <scope>NUCLEOTIDE SEQUENCE [LARGE SCALE GENOMIC DNA]</scope>
    <source>
        <strain evidence="1 2">BAB-32</strain>
    </source>
</reference>